<feature type="compositionally biased region" description="Pro residues" evidence="1">
    <location>
        <begin position="398"/>
        <end position="407"/>
    </location>
</feature>
<dbReference type="InterPro" id="IPR046704">
    <property type="entry name" value="DUF6777"/>
</dbReference>
<feature type="region of interest" description="Disordered" evidence="1">
    <location>
        <begin position="18"/>
        <end position="84"/>
    </location>
</feature>
<feature type="domain" description="DUF6777" evidence="2">
    <location>
        <begin position="74"/>
        <end position="233"/>
    </location>
</feature>
<feature type="compositionally biased region" description="Low complexity" evidence="1">
    <location>
        <begin position="360"/>
        <end position="397"/>
    </location>
</feature>
<dbReference type="RefSeq" id="WP_369142518.1">
    <property type="nucleotide sequence ID" value="NZ_CP163444.1"/>
</dbReference>
<dbReference type="EMBL" id="CP163444">
    <property type="protein sequence ID" value="XDQ69774.1"/>
    <property type="molecule type" value="Genomic_DNA"/>
</dbReference>
<evidence type="ECO:0000256" key="1">
    <source>
        <dbReference type="SAM" id="MobiDB-lite"/>
    </source>
</evidence>
<feature type="region of interest" description="Disordered" evidence="1">
    <location>
        <begin position="230"/>
        <end position="407"/>
    </location>
</feature>
<reference evidence="3" key="1">
    <citation type="submission" date="2024-07" db="EMBL/GenBank/DDBJ databases">
        <authorList>
            <person name="Yu S.T."/>
        </authorList>
    </citation>
    <scope>NUCLEOTIDE SEQUENCE</scope>
    <source>
        <strain evidence="3">R44</strain>
    </source>
</reference>
<proteinExistence type="predicted"/>
<evidence type="ECO:0000259" key="2">
    <source>
        <dbReference type="Pfam" id="PF20568"/>
    </source>
</evidence>
<protein>
    <submittedName>
        <fullName evidence="3">DUF6777 domain-containing protein</fullName>
    </submittedName>
</protein>
<feature type="compositionally biased region" description="Low complexity" evidence="1">
    <location>
        <begin position="258"/>
        <end position="285"/>
    </location>
</feature>
<evidence type="ECO:0000313" key="3">
    <source>
        <dbReference type="EMBL" id="XDQ69774.1"/>
    </source>
</evidence>
<dbReference type="AlphaFoldDB" id="A0AB39SRR2"/>
<gene>
    <name evidence="3" type="ORF">AB5J54_04205</name>
</gene>
<sequence>MTAVLVAAAALAVVLTNRPDGTSDTTGSGGGGEVFLQNAAATGPDPFTRSTARADGGSAPPASLPPRTAPALPEVSGSTPGLYGGTKSVSSCDVEQQVRYLSGEPAKNTAFAKVVGVSPNDVPGYLRSLTPLQLRVDTRVTNHGFRDGAATSYQAVLQSGTAVMVDGHGVPRVRCACGNPLTVPVAQKAPRTTGTPWQGYSSQQVVVVAPSVTVVNVFVVYDPQDDGWFARIHGDTGKHDKPAPPPPPPPTIPPSTLVPPSASTSSSSPSVSPSSPVPCVTVTGTETPTPSNGITPSPCPSTLSPSASTSSPESPSDSPGPSDSSPSTASSSPESGPASDGSSDGTSGPPDQQADRQNQSAAADSLSPPASKVPSGSASAPASASRSSSASASVSAPAPGPGSAPVV</sequence>
<feature type="compositionally biased region" description="Basic and acidic residues" evidence="1">
    <location>
        <begin position="232"/>
        <end position="242"/>
    </location>
</feature>
<accession>A0AB39SRR2</accession>
<dbReference type="Pfam" id="PF20568">
    <property type="entry name" value="DUF6777"/>
    <property type="match status" value="1"/>
</dbReference>
<feature type="compositionally biased region" description="Pro residues" evidence="1">
    <location>
        <begin position="243"/>
        <end position="257"/>
    </location>
</feature>
<name>A0AB39SRR2_9ACTN</name>
<organism evidence="3">
    <name type="scientific">Streptomyces sp. R44</name>
    <dbReference type="NCBI Taxonomy" id="3238633"/>
    <lineage>
        <taxon>Bacteria</taxon>
        <taxon>Bacillati</taxon>
        <taxon>Actinomycetota</taxon>
        <taxon>Actinomycetes</taxon>
        <taxon>Kitasatosporales</taxon>
        <taxon>Streptomycetaceae</taxon>
        <taxon>Streptomyces</taxon>
    </lineage>
</organism>
<feature type="compositionally biased region" description="Low complexity" evidence="1">
    <location>
        <begin position="300"/>
        <end position="351"/>
    </location>
</feature>